<dbReference type="EMBL" id="M35370">
    <property type="protein sequence ID" value="AAA29422.1"/>
    <property type="molecule type" value="Genomic_DNA"/>
</dbReference>
<proteinExistence type="predicted"/>
<name>Q25627_ONCVO</name>
<sequence>EFSVRSSRTFQSLRRYIYNISFFFILELHM</sequence>
<reference evidence="1" key="1">
    <citation type="journal article" date="1990" name="J. Immunol.">
        <title>The identification of an Onchocerca-specific recombinant antigen containing a T cell epitope.</title>
        <authorList>
            <person name="Colina K.F."/>
            <person name="Perler F.B."/>
            <person name="Matsumura I."/>
            <person name="Meda M."/>
            <person name="Nutman T.B."/>
        </authorList>
    </citation>
    <scope>NUCLEOTIDE SEQUENCE</scope>
</reference>
<feature type="non-terminal residue" evidence="1">
    <location>
        <position position="1"/>
    </location>
</feature>
<accession>Q25627</accession>
<dbReference type="AlphaFoldDB" id="Q25627"/>
<protein>
    <submittedName>
        <fullName evidence="1">Recombinant antigen</fullName>
    </submittedName>
</protein>
<organism evidence="1">
    <name type="scientific">Onchocerca volvulus</name>
    <dbReference type="NCBI Taxonomy" id="6282"/>
    <lineage>
        <taxon>Eukaryota</taxon>
        <taxon>Metazoa</taxon>
        <taxon>Ecdysozoa</taxon>
        <taxon>Nematoda</taxon>
        <taxon>Chromadorea</taxon>
        <taxon>Rhabditida</taxon>
        <taxon>Spirurina</taxon>
        <taxon>Spiruromorpha</taxon>
        <taxon>Filarioidea</taxon>
        <taxon>Onchocercidae</taxon>
        <taxon>Onchocerca</taxon>
    </lineage>
</organism>
<evidence type="ECO:0000313" key="1">
    <source>
        <dbReference type="EMBL" id="AAA29422.1"/>
    </source>
</evidence>